<dbReference type="RefSeq" id="WP_115585556.1">
    <property type="nucleotide sequence ID" value="NZ_CP025544.1"/>
</dbReference>
<evidence type="ECO:0000256" key="1">
    <source>
        <dbReference type="ARBA" id="ARBA00008276"/>
    </source>
</evidence>
<dbReference type="EMBL" id="CP025544">
    <property type="protein sequence ID" value="AXK60541.1"/>
    <property type="molecule type" value="Genomic_DNA"/>
</dbReference>
<dbReference type="GO" id="GO:0008841">
    <property type="term" value="F:dihydrofolate synthase activity"/>
    <property type="evidence" value="ECO:0007669"/>
    <property type="project" value="TreeGrafter"/>
</dbReference>
<keyword evidence="4" id="KW-0547">Nucleotide-binding</keyword>
<dbReference type="GO" id="GO:0004326">
    <property type="term" value="F:tetrahydrofolylpolyglutamate synthase activity"/>
    <property type="evidence" value="ECO:0007669"/>
    <property type="project" value="InterPro"/>
</dbReference>
<dbReference type="GO" id="GO:0005524">
    <property type="term" value="F:ATP binding"/>
    <property type="evidence" value="ECO:0007669"/>
    <property type="project" value="UniProtKB-KW"/>
</dbReference>
<dbReference type="OrthoDB" id="9809356at2"/>
<keyword evidence="8" id="KW-1185">Reference proteome</keyword>
<keyword evidence="3" id="KW-0479">Metal-binding</keyword>
<dbReference type="GO" id="GO:0046872">
    <property type="term" value="F:metal ion binding"/>
    <property type="evidence" value="ECO:0007669"/>
    <property type="project" value="UniProtKB-KW"/>
</dbReference>
<organism evidence="7 8">
    <name type="scientific">Candidatus Chromulinivorax destructor</name>
    <dbReference type="NCBI Taxonomy" id="2066483"/>
    <lineage>
        <taxon>Bacteria</taxon>
        <taxon>Candidatus Babelota</taxon>
        <taxon>Candidatus Babeliae</taxon>
        <taxon>Candidatus Babeliales</taxon>
        <taxon>Candidatus Chromulinivoraceae</taxon>
        <taxon>Candidatus Chromulinivorax</taxon>
    </lineage>
</organism>
<sequence>MVQVDTKIQNKKNPIINSHRTYNEIVQYLDENWGQTKNFMAISQLDEIFGNLSKKLNIAIVSGTSGKSTTIHFTCKLFKEENLKAGAFYTPHITLYNERFSINENYISNTSFTDIANKVIQTAQDNKIAATSKDILTMMALIFFHENNVDVAIFENSSMYGLDPVMYCNPKISAVTRIVANSQDEDTHAGITNIMTMITPNSHFVSADQNKLNLQIMAQLAESKGSIWSMPIRKLAPLQYPFEQLHGRCAALAERITRIYIDNFSTSHGKVQVADSLLNKPKGLRGRPTLEAKKVAEMTPQRTIEQFWSEVVTTLPSRFQLIQTKKSNILLDNADNLDALSNLFLGARLLCYQQDYKETSLIIACHEGQFDNEEFIKQARYFFKKSSGSIAFCPTIPTTVGEKTKASWDVVKITNAAKTAKIKAKAYANFADAFNAIKTAHNNAESLIVITGSKSIISEYEKYKETIAE</sequence>
<evidence type="ECO:0000256" key="6">
    <source>
        <dbReference type="ARBA" id="ARBA00022842"/>
    </source>
</evidence>
<gene>
    <name evidence="7" type="ORF">C0J27_02160</name>
</gene>
<keyword evidence="5" id="KW-0067">ATP-binding</keyword>
<dbReference type="PANTHER" id="PTHR11136">
    <property type="entry name" value="FOLYLPOLYGLUTAMATE SYNTHASE-RELATED"/>
    <property type="match status" value="1"/>
</dbReference>
<evidence type="ECO:0008006" key="9">
    <source>
        <dbReference type="Google" id="ProtNLM"/>
    </source>
</evidence>
<evidence type="ECO:0000256" key="3">
    <source>
        <dbReference type="ARBA" id="ARBA00022723"/>
    </source>
</evidence>
<protein>
    <recommendedName>
        <fullName evidence="9">Mur ligase central domain-containing protein</fullName>
    </recommendedName>
</protein>
<keyword evidence="2" id="KW-0436">Ligase</keyword>
<evidence type="ECO:0000256" key="4">
    <source>
        <dbReference type="ARBA" id="ARBA00022741"/>
    </source>
</evidence>
<dbReference type="Gene3D" id="3.40.1190.10">
    <property type="entry name" value="Mur-like, catalytic domain"/>
    <property type="match status" value="1"/>
</dbReference>
<evidence type="ECO:0000256" key="5">
    <source>
        <dbReference type="ARBA" id="ARBA00022840"/>
    </source>
</evidence>
<name>A0A345ZB74_9BACT</name>
<dbReference type="InterPro" id="IPR001645">
    <property type="entry name" value="Folylpolyglutamate_synth"/>
</dbReference>
<dbReference type="KEGG" id="cdes:C0J27_02160"/>
<proteinExistence type="inferred from homology"/>
<evidence type="ECO:0000313" key="8">
    <source>
        <dbReference type="Proteomes" id="UP000254834"/>
    </source>
</evidence>
<dbReference type="GO" id="GO:0005737">
    <property type="term" value="C:cytoplasm"/>
    <property type="evidence" value="ECO:0007669"/>
    <property type="project" value="TreeGrafter"/>
</dbReference>
<evidence type="ECO:0000313" key="7">
    <source>
        <dbReference type="EMBL" id="AXK60541.1"/>
    </source>
</evidence>
<accession>A0A345ZB74</accession>
<keyword evidence="6" id="KW-0460">Magnesium</keyword>
<comment type="similarity">
    <text evidence="1">Belongs to the folylpolyglutamate synthase family.</text>
</comment>
<dbReference type="Proteomes" id="UP000254834">
    <property type="component" value="Chromosome"/>
</dbReference>
<dbReference type="AlphaFoldDB" id="A0A345ZB74"/>
<evidence type="ECO:0000256" key="2">
    <source>
        <dbReference type="ARBA" id="ARBA00022598"/>
    </source>
</evidence>
<reference evidence="7 8" key="1">
    <citation type="submission" date="2017-12" db="EMBL/GenBank/DDBJ databases">
        <title>Chromulinavorax destructans is a abundant pathogen of dominant heterotrophic picoflagllates.</title>
        <authorList>
            <person name="Deeg C.M."/>
            <person name="Zimmer M."/>
            <person name="Suttle C.A."/>
        </authorList>
    </citation>
    <scope>NUCLEOTIDE SEQUENCE [LARGE SCALE GENOMIC DNA]</scope>
    <source>
        <strain evidence="7 8">SeV1</strain>
    </source>
</reference>
<dbReference type="InterPro" id="IPR036615">
    <property type="entry name" value="Mur_ligase_C_dom_sf"/>
</dbReference>
<dbReference type="PANTHER" id="PTHR11136:SF0">
    <property type="entry name" value="DIHYDROFOLATE SYNTHETASE-RELATED"/>
    <property type="match status" value="1"/>
</dbReference>
<dbReference type="SUPFAM" id="SSF53244">
    <property type="entry name" value="MurD-like peptide ligases, peptide-binding domain"/>
    <property type="match status" value="1"/>
</dbReference>
<dbReference type="InterPro" id="IPR036565">
    <property type="entry name" value="Mur-like_cat_sf"/>
</dbReference>
<dbReference type="SUPFAM" id="SSF53623">
    <property type="entry name" value="MurD-like peptide ligases, catalytic domain"/>
    <property type="match status" value="1"/>
</dbReference>
<dbReference type="Gene3D" id="3.90.190.20">
    <property type="entry name" value="Mur ligase, C-terminal domain"/>
    <property type="match status" value="1"/>
</dbReference>